<keyword evidence="5" id="KW-1278">Translocase</keyword>
<evidence type="ECO:0000313" key="11">
    <source>
        <dbReference type="EMBL" id="CUT01268.1"/>
    </source>
</evidence>
<dbReference type="InterPro" id="IPR027417">
    <property type="entry name" value="P-loop_NTPase"/>
</dbReference>
<evidence type="ECO:0000256" key="4">
    <source>
        <dbReference type="ARBA" id="ARBA00022849"/>
    </source>
</evidence>
<keyword evidence="12" id="KW-1185">Reference proteome</keyword>
<dbReference type="PANTHER" id="PTHR10803:SF3">
    <property type="entry name" value="ATPASE GET3"/>
    <property type="match status" value="1"/>
</dbReference>
<dbReference type="EC" id="7.3.2.7" evidence="8"/>
<proteinExistence type="inferred from homology"/>
<sequence length="391" mass="45129">MRILIYTGKGGVGKTTVSSATAVLCAELGYKTIVISTDPAHSLSDSLSRKVGKYPVKITDKLYAQELDVNEELRLNWDKIQGFVVKFLSYQGFDRFIAEEFAIFPGLEELFSLLKISQYHDQKSYDVIIIDCAPTASTIRMLSFPDIVSWYMERFFPLERKLVKTIRPVAEKVVKFPLPSDDVYAQVEELYKKIEHTKKILTDVKKSSVRVVVNAEKMVIKESQRAYTYLNLFGFPVDLVIVNKIFPEEIQDKHFKKWKQTQSKHIETVKEAFSPIPIKISFLQDDEITGLDKLLKFAHNLYGDDDPTKVYYEGKPIQVEESNGRYFLKLKMPFFTKKELNIWVKNDELIIELPSFRRNIFLPYTLASAKIKEATLKDGILTVEFEKTKEG</sequence>
<dbReference type="Pfam" id="PF02374">
    <property type="entry name" value="ArsA_ATPase"/>
    <property type="match status" value="1"/>
</dbReference>
<accession>A0A0P1MYQ3</accession>
<name>A0A0P1MYQ3_9BACT</name>
<dbReference type="InterPro" id="IPR008978">
    <property type="entry name" value="HSP20-like_chaperone"/>
</dbReference>
<dbReference type="FunFam" id="3.40.50.300:FF:001801">
    <property type="entry name" value="Putative arsenical pump-driving ATPase"/>
    <property type="match status" value="1"/>
</dbReference>
<reference evidence="12" key="1">
    <citation type="submission" date="2015-11" db="EMBL/GenBank/DDBJ databases">
        <authorList>
            <person name="Varghese N."/>
        </authorList>
    </citation>
    <scope>NUCLEOTIDE SEQUENCE [LARGE SCALE GENOMIC DNA]</scope>
    <source>
        <strain evidence="12">JGI-23</strain>
    </source>
</reference>
<keyword evidence="4" id="KW-0059">Arsenical resistance</keyword>
<dbReference type="SUPFAM" id="SSF52540">
    <property type="entry name" value="P-loop containing nucleoside triphosphate hydrolases"/>
    <property type="match status" value="1"/>
</dbReference>
<dbReference type="Gene3D" id="2.60.40.790">
    <property type="match status" value="1"/>
</dbReference>
<evidence type="ECO:0000256" key="7">
    <source>
        <dbReference type="ARBA" id="ARBA00059736"/>
    </source>
</evidence>
<keyword evidence="3" id="KW-0067">ATP-binding</keyword>
<dbReference type="InterPro" id="IPR025723">
    <property type="entry name" value="ArsA/GET3_ATPase-like"/>
</dbReference>
<evidence type="ECO:0000259" key="9">
    <source>
        <dbReference type="Pfam" id="PF02374"/>
    </source>
</evidence>
<comment type="similarity">
    <text evidence="1">Belongs to the arsA ATPase family.</text>
</comment>
<dbReference type="Proteomes" id="UP000199197">
    <property type="component" value="Unassembled WGS sequence"/>
</dbReference>
<keyword evidence="2" id="KW-0547">Nucleotide-binding</keyword>
<dbReference type="AlphaFoldDB" id="A0A0P1MYQ3"/>
<dbReference type="CDD" id="cd02035">
    <property type="entry name" value="ArsA"/>
    <property type="match status" value="1"/>
</dbReference>
<dbReference type="CDD" id="cd06464">
    <property type="entry name" value="ACD_sHsps-like"/>
    <property type="match status" value="1"/>
</dbReference>
<feature type="domain" description="ArsA/GET3 Anion-transporting ATPase-like" evidence="9">
    <location>
        <begin position="1"/>
        <end position="302"/>
    </location>
</feature>
<protein>
    <recommendedName>
        <fullName evidence="8">arsenite-transporting ATPase</fullName>
        <ecNumber evidence="8">7.3.2.7</ecNumber>
    </recommendedName>
</protein>
<evidence type="ECO:0000313" key="12">
    <source>
        <dbReference type="Proteomes" id="UP000199197"/>
    </source>
</evidence>
<dbReference type="NCBIfam" id="TIGR00345">
    <property type="entry name" value="GET3_arsA_TRC40"/>
    <property type="match status" value="1"/>
</dbReference>
<gene>
    <name evidence="11" type="ORF">JGI23_01003</name>
</gene>
<dbReference type="OrthoDB" id="9780677at2"/>
<dbReference type="GO" id="GO:0015446">
    <property type="term" value="F:ATPase-coupled arsenite transmembrane transporter activity"/>
    <property type="evidence" value="ECO:0007669"/>
    <property type="project" value="UniProtKB-EC"/>
</dbReference>
<dbReference type="Pfam" id="PF17886">
    <property type="entry name" value="ArsA_HSP20"/>
    <property type="match status" value="1"/>
</dbReference>
<dbReference type="GO" id="GO:0005524">
    <property type="term" value="F:ATP binding"/>
    <property type="evidence" value="ECO:0007669"/>
    <property type="project" value="UniProtKB-KW"/>
</dbReference>
<evidence type="ECO:0000256" key="1">
    <source>
        <dbReference type="ARBA" id="ARBA00011040"/>
    </source>
</evidence>
<comment type="function">
    <text evidence="7">Anion-transporting ATPase. Catalyzes the extrusion of arsenite.</text>
</comment>
<evidence type="ECO:0000256" key="2">
    <source>
        <dbReference type="ARBA" id="ARBA00022741"/>
    </source>
</evidence>
<dbReference type="SUPFAM" id="SSF49764">
    <property type="entry name" value="HSP20-like chaperones"/>
    <property type="match status" value="1"/>
</dbReference>
<feature type="domain" description="ArsA HSP20-like" evidence="10">
    <location>
        <begin position="323"/>
        <end position="385"/>
    </location>
</feature>
<evidence type="ECO:0000259" key="10">
    <source>
        <dbReference type="Pfam" id="PF17886"/>
    </source>
</evidence>
<evidence type="ECO:0000256" key="6">
    <source>
        <dbReference type="ARBA" id="ARBA00052296"/>
    </source>
</evidence>
<dbReference type="InterPro" id="IPR016300">
    <property type="entry name" value="ATPase_ArsA/GET3"/>
</dbReference>
<dbReference type="InterPro" id="IPR040612">
    <property type="entry name" value="ArsA_HSP20-like"/>
</dbReference>
<evidence type="ECO:0000256" key="5">
    <source>
        <dbReference type="ARBA" id="ARBA00022967"/>
    </source>
</evidence>
<dbReference type="Gene3D" id="3.40.50.300">
    <property type="entry name" value="P-loop containing nucleotide triphosphate hydrolases"/>
    <property type="match status" value="1"/>
</dbReference>
<dbReference type="EMBL" id="CZVW01000009">
    <property type="protein sequence ID" value="CUT01268.1"/>
    <property type="molecule type" value="Genomic_DNA"/>
</dbReference>
<dbReference type="RefSeq" id="WP_092349440.1">
    <property type="nucleotide sequence ID" value="NZ_CZVW01000009.1"/>
</dbReference>
<dbReference type="GO" id="GO:0016887">
    <property type="term" value="F:ATP hydrolysis activity"/>
    <property type="evidence" value="ECO:0007669"/>
    <property type="project" value="InterPro"/>
</dbReference>
<organism evidence="11 12">
    <name type="scientific">Candidatus Chryseopegocella kryptomonas</name>
    <dbReference type="NCBI Taxonomy" id="1633643"/>
    <lineage>
        <taxon>Bacteria</taxon>
        <taxon>Pseudomonadati</taxon>
        <taxon>Candidatus Kryptoniota</taxon>
        <taxon>Candidatus Chryseopegocella</taxon>
    </lineage>
</organism>
<comment type="catalytic activity">
    <reaction evidence="6">
        <text>arsenite(in) + ATP + H2O = arsenite(out) + ADP + phosphate + H(+)</text>
        <dbReference type="Rhea" id="RHEA:11348"/>
        <dbReference type="ChEBI" id="CHEBI:15377"/>
        <dbReference type="ChEBI" id="CHEBI:15378"/>
        <dbReference type="ChEBI" id="CHEBI:29242"/>
        <dbReference type="ChEBI" id="CHEBI:30616"/>
        <dbReference type="ChEBI" id="CHEBI:43474"/>
        <dbReference type="ChEBI" id="CHEBI:456216"/>
        <dbReference type="EC" id="7.3.2.7"/>
    </reaction>
</comment>
<evidence type="ECO:0000256" key="3">
    <source>
        <dbReference type="ARBA" id="ARBA00022840"/>
    </source>
</evidence>
<dbReference type="PANTHER" id="PTHR10803">
    <property type="entry name" value="ARSENICAL PUMP-DRIVING ATPASE ARSENITE-TRANSLOCATING ATPASE"/>
    <property type="match status" value="1"/>
</dbReference>
<evidence type="ECO:0000256" key="8">
    <source>
        <dbReference type="ARBA" id="ARBA00066752"/>
    </source>
</evidence>